<evidence type="ECO:0000313" key="1">
    <source>
        <dbReference type="EMBL" id="KAJ3536432.1"/>
    </source>
</evidence>
<dbReference type="EMBL" id="JANRMS010000643">
    <property type="protein sequence ID" value="KAJ3536432.1"/>
    <property type="molecule type" value="Genomic_DNA"/>
</dbReference>
<sequence>MDTQSSPTTLVGIWGYCVRTSVFAAPYPYLAFFPTLAVARHSKLAAPLGSETKPTTSPKITNFFTAFNAPFRGFCIWLVDSLIRCQLKELLDQYLPDYFASCIVIILCAPLNLLWTWSILPETRSRPVKDLVKTLRSIEPKCWLRHIATLLACESLNSLAVALTGRIFGEVKNRTDDMIDDLDSAQTIWIEELLTTLPCWIASALTWAPTQLVSVRSAISIPQLGLQSVYGGGKGFWEGICTSLKSMDRWIFGKLIRNFFMSTVAVTGAAGLAMAITIASDTWVL</sequence>
<organism evidence="1 2">
    <name type="scientific">Fusarium decemcellulare</name>
    <dbReference type="NCBI Taxonomy" id="57161"/>
    <lineage>
        <taxon>Eukaryota</taxon>
        <taxon>Fungi</taxon>
        <taxon>Dikarya</taxon>
        <taxon>Ascomycota</taxon>
        <taxon>Pezizomycotina</taxon>
        <taxon>Sordariomycetes</taxon>
        <taxon>Hypocreomycetidae</taxon>
        <taxon>Hypocreales</taxon>
        <taxon>Nectriaceae</taxon>
        <taxon>Fusarium</taxon>
        <taxon>Fusarium decemcellulare species complex</taxon>
    </lineage>
</organism>
<reference evidence="1" key="1">
    <citation type="submission" date="2022-08" db="EMBL/GenBank/DDBJ databases">
        <title>Genome Sequence of Fusarium decemcellulare.</title>
        <authorList>
            <person name="Buettner E."/>
        </authorList>
    </citation>
    <scope>NUCLEOTIDE SEQUENCE</scope>
    <source>
        <strain evidence="1">Babe19</strain>
    </source>
</reference>
<dbReference type="Proteomes" id="UP001148629">
    <property type="component" value="Unassembled WGS sequence"/>
</dbReference>
<accession>A0ACC1SBV5</accession>
<comment type="caution">
    <text evidence="1">The sequence shown here is derived from an EMBL/GenBank/DDBJ whole genome shotgun (WGS) entry which is preliminary data.</text>
</comment>
<gene>
    <name evidence="1" type="ORF">NM208_g6719</name>
</gene>
<name>A0ACC1SBV5_9HYPO</name>
<proteinExistence type="predicted"/>
<evidence type="ECO:0000313" key="2">
    <source>
        <dbReference type="Proteomes" id="UP001148629"/>
    </source>
</evidence>
<protein>
    <submittedName>
        <fullName evidence="1">Uncharacterized protein</fullName>
    </submittedName>
</protein>
<keyword evidence="2" id="KW-1185">Reference proteome</keyword>